<dbReference type="PANTHER" id="PTHR11803">
    <property type="entry name" value="2-IMINOBUTANOATE/2-IMINOPROPANOATE DEAMINASE RIDA"/>
    <property type="match status" value="1"/>
</dbReference>
<keyword evidence="3" id="KW-1185">Reference proteome</keyword>
<dbReference type="InterPro" id="IPR006056">
    <property type="entry name" value="RidA"/>
</dbReference>
<name>A0ABN0AXS8_CHRGE</name>
<evidence type="ECO:0000256" key="1">
    <source>
        <dbReference type="ARBA" id="ARBA00010552"/>
    </source>
</evidence>
<reference evidence="2" key="1">
    <citation type="submission" date="2010-06" db="EMBL/GenBank/DDBJ databases">
        <authorList>
            <person name="Muzny D."/>
            <person name="Qin X."/>
            <person name="Buhay C."/>
            <person name="Dugan-Rocha S."/>
            <person name="Ding Y."/>
            <person name="Chen G."/>
            <person name="Hawes A."/>
            <person name="Holder M."/>
            <person name="Jhangiani S."/>
            <person name="Johnson A."/>
            <person name="Khan Z."/>
            <person name="Li Z."/>
            <person name="Liu W."/>
            <person name="Liu X."/>
            <person name="Perez L."/>
            <person name="Shen H."/>
            <person name="Wang Q."/>
            <person name="Watt J."/>
            <person name="Xi L."/>
            <person name="Xin Y."/>
            <person name="Zhou J."/>
            <person name="Deng J."/>
            <person name="Jiang H."/>
            <person name="Liu Y."/>
            <person name="Qu J."/>
            <person name="Song X.-Z."/>
            <person name="Zhang L."/>
            <person name="Villasana D."/>
            <person name="Johnson A."/>
            <person name="Liu J."/>
            <person name="Liyanage D."/>
            <person name="Lorensuhewa L."/>
            <person name="Robinson T."/>
            <person name="Song A."/>
            <person name="Song B.-B."/>
            <person name="Dinh H."/>
            <person name="Thornton R."/>
            <person name="Coyle M."/>
            <person name="Francisco L."/>
            <person name="Jackson L."/>
            <person name="Javaid M."/>
            <person name="Korchina V."/>
            <person name="Kovar C."/>
            <person name="Mata R."/>
            <person name="Mathew T."/>
            <person name="Ngo R."/>
            <person name="Nguyen L."/>
            <person name="Nguyen N."/>
            <person name="Okwuonu G."/>
            <person name="Ongeri F."/>
            <person name="Pham C."/>
            <person name="Simmons D."/>
            <person name="Wilczek-Boney K."/>
            <person name="Hale W."/>
            <person name="Jakkamsetti A."/>
            <person name="Pham P."/>
            <person name="Ruth R."/>
            <person name="San Lucas F."/>
            <person name="Warren J."/>
            <person name="Zhang J."/>
            <person name="Zhao Z."/>
            <person name="Zhou C."/>
            <person name="Zhu D."/>
            <person name="Lee S."/>
            <person name="Bess C."/>
            <person name="Blankenburg K."/>
            <person name="Forbes L."/>
            <person name="Fu Q."/>
            <person name="Gubbala S."/>
            <person name="Hirani K."/>
            <person name="Jayaseelan J.C."/>
            <person name="Lara F."/>
            <person name="Munidasa M."/>
            <person name="Palculict T."/>
            <person name="Patil S."/>
            <person name="Pu L.-L."/>
            <person name="Saada N."/>
            <person name="Tang L."/>
            <person name="Weissenberger G."/>
            <person name="Zhu Y."/>
            <person name="Hemphill L."/>
            <person name="Shang Y."/>
            <person name="Youmans B."/>
            <person name="Ayvaz T."/>
            <person name="Ross M."/>
            <person name="Santibanez J."/>
            <person name="Aqrawi P."/>
            <person name="Gross S."/>
            <person name="Joshi V."/>
            <person name="Fowler G."/>
            <person name="Nazareth L."/>
            <person name="Reid J."/>
            <person name="Worley K."/>
            <person name="Petrosino J."/>
            <person name="Highlander S."/>
            <person name="Gibbs R."/>
        </authorList>
    </citation>
    <scope>NUCLEOTIDE SEQUENCE [LARGE SCALE GENOMIC DNA]</scope>
    <source>
        <strain evidence="2">ATCC 35910</strain>
    </source>
</reference>
<gene>
    <name evidence="2" type="ORF">HMPREF0204_10694</name>
</gene>
<comment type="similarity">
    <text evidence="1">Belongs to the RutC family.</text>
</comment>
<dbReference type="Gene3D" id="3.30.1330.40">
    <property type="entry name" value="RutC-like"/>
    <property type="match status" value="1"/>
</dbReference>
<dbReference type="CDD" id="cd00448">
    <property type="entry name" value="YjgF_YER057c_UK114_family"/>
    <property type="match status" value="1"/>
</dbReference>
<sequence length="140" mass="15602">MTVYEFRKKIKYPHMKQVINTVNAPAAIGPYSQANMANGVLYISGQIPVDPATGKLVEGIEKETHQVMKNLEAILTEAGMTFKNVVKATIFLKNMDDFAVMNDIYASYLDSESYPARETVQVSCLPKNVDIEISMIAHQD</sequence>
<dbReference type="PANTHER" id="PTHR11803:SF58">
    <property type="entry name" value="PROTEIN HMF1-RELATED"/>
    <property type="match status" value="1"/>
</dbReference>
<evidence type="ECO:0000313" key="2">
    <source>
        <dbReference type="EMBL" id="EFK37921.1"/>
    </source>
</evidence>
<dbReference type="Proteomes" id="UP000002969">
    <property type="component" value="Unassembled WGS sequence"/>
</dbReference>
<proteinExistence type="inferred from homology"/>
<dbReference type="EMBL" id="ACKQ02000002">
    <property type="protein sequence ID" value="EFK37921.1"/>
    <property type="molecule type" value="Genomic_DNA"/>
</dbReference>
<dbReference type="Pfam" id="PF01042">
    <property type="entry name" value="Ribonuc_L-PSP"/>
    <property type="match status" value="1"/>
</dbReference>
<evidence type="ECO:0000313" key="3">
    <source>
        <dbReference type="Proteomes" id="UP000002969"/>
    </source>
</evidence>
<dbReference type="SUPFAM" id="SSF55298">
    <property type="entry name" value="YjgF-like"/>
    <property type="match status" value="1"/>
</dbReference>
<organism evidence="2 3">
    <name type="scientific">Chryseobacterium gleum ATCC 35910</name>
    <dbReference type="NCBI Taxonomy" id="525257"/>
    <lineage>
        <taxon>Bacteria</taxon>
        <taxon>Pseudomonadati</taxon>
        <taxon>Bacteroidota</taxon>
        <taxon>Flavobacteriia</taxon>
        <taxon>Flavobacteriales</taxon>
        <taxon>Weeksellaceae</taxon>
        <taxon>Chryseobacterium group</taxon>
        <taxon>Chryseobacterium</taxon>
    </lineage>
</organism>
<comment type="caution">
    <text evidence="2">The sequence shown here is derived from an EMBL/GenBank/DDBJ whole genome shotgun (WGS) entry which is preliminary data.</text>
</comment>
<dbReference type="NCBIfam" id="TIGR00004">
    <property type="entry name" value="Rid family detoxifying hydrolase"/>
    <property type="match status" value="1"/>
</dbReference>
<dbReference type="InterPro" id="IPR006175">
    <property type="entry name" value="YjgF/YER057c/UK114"/>
</dbReference>
<dbReference type="InterPro" id="IPR035959">
    <property type="entry name" value="RutC-like_sf"/>
</dbReference>
<protein>
    <submittedName>
        <fullName evidence="2">Endoribonuclease L-PSP</fullName>
    </submittedName>
</protein>
<accession>A0ABN0AXS8</accession>